<keyword evidence="3" id="KW-1185">Reference proteome</keyword>
<name>A0A562UFB0_9SPHI</name>
<dbReference type="RefSeq" id="WP_144908773.1">
    <property type="nucleotide sequence ID" value="NZ_VLLI01000001.1"/>
</dbReference>
<dbReference type="Proteomes" id="UP000317010">
    <property type="component" value="Unassembled WGS sequence"/>
</dbReference>
<dbReference type="AlphaFoldDB" id="A0A562UFB0"/>
<proteinExistence type="predicted"/>
<dbReference type="OrthoDB" id="764986at2"/>
<feature type="transmembrane region" description="Helical" evidence="1">
    <location>
        <begin position="186"/>
        <end position="209"/>
    </location>
</feature>
<gene>
    <name evidence="2" type="ORF">JN11_00211</name>
</gene>
<feature type="transmembrane region" description="Helical" evidence="1">
    <location>
        <begin position="154"/>
        <end position="174"/>
    </location>
</feature>
<keyword evidence="1" id="KW-0472">Membrane</keyword>
<accession>A0A562UFB0</accession>
<comment type="caution">
    <text evidence="2">The sequence shown here is derived from an EMBL/GenBank/DDBJ whole genome shotgun (WGS) entry which is preliminary data.</text>
</comment>
<keyword evidence="1" id="KW-0812">Transmembrane</keyword>
<evidence type="ECO:0000313" key="3">
    <source>
        <dbReference type="Proteomes" id="UP000317010"/>
    </source>
</evidence>
<evidence type="ECO:0000256" key="1">
    <source>
        <dbReference type="SAM" id="Phobius"/>
    </source>
</evidence>
<dbReference type="EMBL" id="VLLI01000001">
    <property type="protein sequence ID" value="TWJ04502.1"/>
    <property type="molecule type" value="Genomic_DNA"/>
</dbReference>
<sequence length="210" mass="23850">MDDQFKLRAAARTDEELQERVDNREKYLPETVEASVEELQFRGVEFSEEELTVIAEDMQARRNLAEIKPDSYGMFSNRDKNNLIEDPDAPPLYSRRAIYGFSVFFSVFFGAVMLAMNVSKTSGKKNAIWVVLFGLGYTIAMVLLLQNFKTSTGLTIVPSILGAYLIEALFWNRYVGTSTLYRKRPIWIPLAIGIAILGVFIFIAFYSGIK</sequence>
<feature type="transmembrane region" description="Helical" evidence="1">
    <location>
        <begin position="127"/>
        <end position="148"/>
    </location>
</feature>
<reference evidence="2 3" key="1">
    <citation type="submission" date="2019-07" db="EMBL/GenBank/DDBJ databases">
        <title>Genomic Encyclopedia of Archaeal and Bacterial Type Strains, Phase II (KMG-II): from individual species to whole genera.</title>
        <authorList>
            <person name="Goeker M."/>
        </authorList>
    </citation>
    <scope>NUCLEOTIDE SEQUENCE [LARGE SCALE GENOMIC DNA]</scope>
    <source>
        <strain evidence="2 3">ATCC BAA-1854</strain>
    </source>
</reference>
<protein>
    <submittedName>
        <fullName evidence="2">Uncharacterized protein</fullName>
    </submittedName>
</protein>
<evidence type="ECO:0000313" key="2">
    <source>
        <dbReference type="EMBL" id="TWJ04502.1"/>
    </source>
</evidence>
<feature type="transmembrane region" description="Helical" evidence="1">
    <location>
        <begin position="97"/>
        <end position="115"/>
    </location>
</feature>
<keyword evidence="1" id="KW-1133">Transmembrane helix</keyword>
<organism evidence="2 3">
    <name type="scientific">Mucilaginibacter frigoritolerans</name>
    <dbReference type="NCBI Taxonomy" id="652788"/>
    <lineage>
        <taxon>Bacteria</taxon>
        <taxon>Pseudomonadati</taxon>
        <taxon>Bacteroidota</taxon>
        <taxon>Sphingobacteriia</taxon>
        <taxon>Sphingobacteriales</taxon>
        <taxon>Sphingobacteriaceae</taxon>
        <taxon>Mucilaginibacter</taxon>
    </lineage>
</organism>